<dbReference type="Gene3D" id="3.40.630.30">
    <property type="match status" value="1"/>
</dbReference>
<evidence type="ECO:0000259" key="1">
    <source>
        <dbReference type="PROSITE" id="PS51186"/>
    </source>
</evidence>
<proteinExistence type="predicted"/>
<organism evidence="2 3">
    <name type="scientific">Desulfovibrio psychrotolerans</name>
    <dbReference type="NCBI Taxonomy" id="415242"/>
    <lineage>
        <taxon>Bacteria</taxon>
        <taxon>Pseudomonadati</taxon>
        <taxon>Thermodesulfobacteriota</taxon>
        <taxon>Desulfovibrionia</taxon>
        <taxon>Desulfovibrionales</taxon>
        <taxon>Desulfovibrionaceae</taxon>
        <taxon>Desulfovibrio</taxon>
    </lineage>
</organism>
<dbReference type="InterPro" id="IPR016181">
    <property type="entry name" value="Acyl_CoA_acyltransferase"/>
</dbReference>
<dbReference type="InterPro" id="IPR000182">
    <property type="entry name" value="GNAT_dom"/>
</dbReference>
<feature type="domain" description="N-acetyltransferase" evidence="1">
    <location>
        <begin position="62"/>
        <end position="207"/>
    </location>
</feature>
<dbReference type="Proteomes" id="UP000503820">
    <property type="component" value="Unassembled WGS sequence"/>
</dbReference>
<accession>A0A7J0BUA7</accession>
<dbReference type="GO" id="GO:0016747">
    <property type="term" value="F:acyltransferase activity, transferring groups other than amino-acyl groups"/>
    <property type="evidence" value="ECO:0007669"/>
    <property type="project" value="InterPro"/>
</dbReference>
<name>A0A7J0BUA7_9BACT</name>
<evidence type="ECO:0000313" key="3">
    <source>
        <dbReference type="Proteomes" id="UP000503820"/>
    </source>
</evidence>
<dbReference type="CDD" id="cd04301">
    <property type="entry name" value="NAT_SF"/>
    <property type="match status" value="1"/>
</dbReference>
<sequence>MRNVWRRVVHSLGHLGESVRSQYGGGLRGYCKFVYYSCLRVNRFCVYAVHLADIGKDGAFSVNGYEFAELHPDELDVYRSATQGLPKEFYTDRMHEVSGCHAVLKNGEIVYLHWLYYEGGHSRFLRIGSRVAEIGYIVTLPEHRRKGICSAALAEAFRRLRGLGVEKVCTVVHWDNVASRKAMQHSGMVEEAQVLALGPFNMRTRAEV</sequence>
<dbReference type="SUPFAM" id="SSF55729">
    <property type="entry name" value="Acyl-CoA N-acyltransferases (Nat)"/>
    <property type="match status" value="1"/>
</dbReference>
<evidence type="ECO:0000313" key="2">
    <source>
        <dbReference type="EMBL" id="GFM37299.1"/>
    </source>
</evidence>
<protein>
    <recommendedName>
        <fullName evidence="1">N-acetyltransferase domain-containing protein</fullName>
    </recommendedName>
</protein>
<keyword evidence="3" id="KW-1185">Reference proteome</keyword>
<dbReference type="EMBL" id="BLVP01000008">
    <property type="protein sequence ID" value="GFM37299.1"/>
    <property type="molecule type" value="Genomic_DNA"/>
</dbReference>
<dbReference type="PROSITE" id="PS51186">
    <property type="entry name" value="GNAT"/>
    <property type="match status" value="1"/>
</dbReference>
<gene>
    <name evidence="2" type="ORF">DSM19430T_19830</name>
</gene>
<dbReference type="AlphaFoldDB" id="A0A7J0BUA7"/>
<dbReference type="Pfam" id="PF00583">
    <property type="entry name" value="Acetyltransf_1"/>
    <property type="match status" value="1"/>
</dbReference>
<reference evidence="2 3" key="1">
    <citation type="submission" date="2020-05" db="EMBL/GenBank/DDBJ databases">
        <title>Draft genome sequence of Desulfovibrio psychrotolerans JS1T.</title>
        <authorList>
            <person name="Ueno A."/>
            <person name="Tamazawa S."/>
            <person name="Tamamura S."/>
            <person name="Murakami T."/>
            <person name="Kiyama T."/>
            <person name="Inomata H."/>
            <person name="Amano Y."/>
            <person name="Miyakawa K."/>
            <person name="Tamaki H."/>
            <person name="Naganuma T."/>
            <person name="Kaneko K."/>
        </authorList>
    </citation>
    <scope>NUCLEOTIDE SEQUENCE [LARGE SCALE GENOMIC DNA]</scope>
    <source>
        <strain evidence="2 3">JS1</strain>
    </source>
</reference>
<comment type="caution">
    <text evidence="2">The sequence shown here is derived from an EMBL/GenBank/DDBJ whole genome shotgun (WGS) entry which is preliminary data.</text>
</comment>
<dbReference type="RefSeq" id="WP_174409912.1">
    <property type="nucleotide sequence ID" value="NZ_BLVP01000008.1"/>
</dbReference>